<evidence type="ECO:0000256" key="1">
    <source>
        <dbReference type="SAM" id="MobiDB-lite"/>
    </source>
</evidence>
<keyword evidence="3" id="KW-1185">Reference proteome</keyword>
<evidence type="ECO:0008006" key="4">
    <source>
        <dbReference type="Google" id="ProtNLM"/>
    </source>
</evidence>
<accession>A0ABQ7VMG1</accession>
<feature type="region of interest" description="Disordered" evidence="1">
    <location>
        <begin position="45"/>
        <end position="84"/>
    </location>
</feature>
<evidence type="ECO:0000313" key="3">
    <source>
        <dbReference type="Proteomes" id="UP000826656"/>
    </source>
</evidence>
<name>A0ABQ7VMG1_SOLTU</name>
<feature type="compositionally biased region" description="Polar residues" evidence="1">
    <location>
        <begin position="73"/>
        <end position="84"/>
    </location>
</feature>
<dbReference type="Proteomes" id="UP000826656">
    <property type="component" value="Unassembled WGS sequence"/>
</dbReference>
<sequence length="228" mass="26347">MKWILIISPLINLVKKRKTTTISLLKTLVPPLRINAKDVQEITAKQDLSPRGMKQSQPTTQQTTTSTFATSSRPITTSKSKDSNPNGKKWLFWSNEITSHILENHEQYITRNFKHPDLTEQFMMSFIYAKCKDHMRRPLCDRLLFYASMHVPYCTIANFNLITSIEEKLWGMPYNMNKSFEFISVIEACGLIDLGYTGLPFAWCNRRDTQATVWKRLDRSMSPADGTD</sequence>
<dbReference type="PANTHER" id="PTHR33710:SF54">
    <property type="entry name" value="NON-LTR RETROELEMENT REVERSE TRANSCRIPTASE"/>
    <property type="match status" value="1"/>
</dbReference>
<evidence type="ECO:0000313" key="2">
    <source>
        <dbReference type="EMBL" id="KAH0768930.1"/>
    </source>
</evidence>
<proteinExistence type="predicted"/>
<protein>
    <recommendedName>
        <fullName evidence="4">Ulp1 protease family, C-terminal catalytic domain containing protein</fullName>
    </recommendedName>
</protein>
<dbReference type="EMBL" id="JAIVGD010000011">
    <property type="protein sequence ID" value="KAH0768930.1"/>
    <property type="molecule type" value="Genomic_DNA"/>
</dbReference>
<feature type="compositionally biased region" description="Low complexity" evidence="1">
    <location>
        <begin position="55"/>
        <end position="72"/>
    </location>
</feature>
<organism evidence="2 3">
    <name type="scientific">Solanum tuberosum</name>
    <name type="common">Potato</name>
    <dbReference type="NCBI Taxonomy" id="4113"/>
    <lineage>
        <taxon>Eukaryota</taxon>
        <taxon>Viridiplantae</taxon>
        <taxon>Streptophyta</taxon>
        <taxon>Embryophyta</taxon>
        <taxon>Tracheophyta</taxon>
        <taxon>Spermatophyta</taxon>
        <taxon>Magnoliopsida</taxon>
        <taxon>eudicotyledons</taxon>
        <taxon>Gunneridae</taxon>
        <taxon>Pentapetalae</taxon>
        <taxon>asterids</taxon>
        <taxon>lamiids</taxon>
        <taxon>Solanales</taxon>
        <taxon>Solanaceae</taxon>
        <taxon>Solanoideae</taxon>
        <taxon>Solaneae</taxon>
        <taxon>Solanum</taxon>
    </lineage>
</organism>
<reference evidence="2 3" key="1">
    <citation type="journal article" date="2021" name="bioRxiv">
        <title>Chromosome-scale and haplotype-resolved genome assembly of a tetraploid potato cultivar.</title>
        <authorList>
            <person name="Sun H."/>
            <person name="Jiao W.-B."/>
            <person name="Krause K."/>
            <person name="Campoy J.A."/>
            <person name="Goel M."/>
            <person name="Folz-Donahue K."/>
            <person name="Kukat C."/>
            <person name="Huettel B."/>
            <person name="Schneeberger K."/>
        </authorList>
    </citation>
    <scope>NUCLEOTIDE SEQUENCE [LARGE SCALE GENOMIC DNA]</scope>
    <source>
        <strain evidence="2">SolTubOtavaFocal</strain>
        <tissue evidence="2">Leaves</tissue>
    </source>
</reference>
<dbReference type="PANTHER" id="PTHR33710">
    <property type="entry name" value="BNAC02G09200D PROTEIN"/>
    <property type="match status" value="1"/>
</dbReference>
<gene>
    <name evidence="2" type="ORF">KY290_012911</name>
</gene>
<comment type="caution">
    <text evidence="2">The sequence shown here is derived from an EMBL/GenBank/DDBJ whole genome shotgun (WGS) entry which is preliminary data.</text>
</comment>